<comment type="caution">
    <text evidence="2">The sequence shown here is derived from an EMBL/GenBank/DDBJ whole genome shotgun (WGS) entry which is preliminary data.</text>
</comment>
<reference evidence="2 3" key="1">
    <citation type="journal article" date="2019" name="Sci. Rep.">
        <title>Orb-weaving spider Araneus ventricosus genome elucidates the spidroin gene catalogue.</title>
        <authorList>
            <person name="Kono N."/>
            <person name="Nakamura H."/>
            <person name="Ohtoshi R."/>
            <person name="Moran D.A.P."/>
            <person name="Shinohara A."/>
            <person name="Yoshida Y."/>
            <person name="Fujiwara M."/>
            <person name="Mori M."/>
            <person name="Tomita M."/>
            <person name="Arakawa K."/>
        </authorList>
    </citation>
    <scope>NUCLEOTIDE SEQUENCE [LARGE SCALE GENOMIC DNA]</scope>
</reference>
<evidence type="ECO:0000313" key="2">
    <source>
        <dbReference type="EMBL" id="GBN94923.1"/>
    </source>
</evidence>
<protein>
    <submittedName>
        <fullName evidence="2">Uncharacterized protein</fullName>
    </submittedName>
</protein>
<name>A0A4Y2T536_ARAVE</name>
<organism evidence="2 3">
    <name type="scientific">Araneus ventricosus</name>
    <name type="common">Orbweaver spider</name>
    <name type="synonym">Epeira ventricosa</name>
    <dbReference type="NCBI Taxonomy" id="182803"/>
    <lineage>
        <taxon>Eukaryota</taxon>
        <taxon>Metazoa</taxon>
        <taxon>Ecdysozoa</taxon>
        <taxon>Arthropoda</taxon>
        <taxon>Chelicerata</taxon>
        <taxon>Arachnida</taxon>
        <taxon>Araneae</taxon>
        <taxon>Araneomorphae</taxon>
        <taxon>Entelegynae</taxon>
        <taxon>Araneoidea</taxon>
        <taxon>Araneidae</taxon>
        <taxon>Araneus</taxon>
    </lineage>
</organism>
<proteinExistence type="predicted"/>
<evidence type="ECO:0000313" key="3">
    <source>
        <dbReference type="Proteomes" id="UP000499080"/>
    </source>
</evidence>
<accession>A0A4Y2T536</accession>
<evidence type="ECO:0000256" key="1">
    <source>
        <dbReference type="SAM" id="MobiDB-lite"/>
    </source>
</evidence>
<gene>
    <name evidence="2" type="ORF">AVEN_188521_1</name>
</gene>
<dbReference type="AlphaFoldDB" id="A0A4Y2T536"/>
<feature type="region of interest" description="Disordered" evidence="1">
    <location>
        <begin position="1"/>
        <end position="99"/>
    </location>
</feature>
<feature type="compositionally biased region" description="Low complexity" evidence="1">
    <location>
        <begin position="54"/>
        <end position="67"/>
    </location>
</feature>
<dbReference type="EMBL" id="BGPR01025751">
    <property type="protein sequence ID" value="GBN94923.1"/>
    <property type="molecule type" value="Genomic_DNA"/>
</dbReference>
<keyword evidence="3" id="KW-1185">Reference proteome</keyword>
<dbReference type="Proteomes" id="UP000499080">
    <property type="component" value="Unassembled WGS sequence"/>
</dbReference>
<sequence length="99" mass="10741">MRTVTSRIHQLCIHSRRLGPQPAGGRCQAAQEVPPSQGQEPDGPEPALHRGRGALRPSPLPTASLPLPEDPGLPVRQEDPHRHLHAPEVQAEAREVQAL</sequence>
<dbReference type="OrthoDB" id="6470266at2759"/>